<dbReference type="EMBL" id="JAEPRD010000016">
    <property type="protein sequence ID" value="KAG2209236.1"/>
    <property type="molecule type" value="Genomic_DNA"/>
</dbReference>
<name>A0A8H7RGJ1_9FUNG</name>
<gene>
    <name evidence="2" type="ORF">INT47_005528</name>
</gene>
<accession>A0A8H7RGJ1</accession>
<proteinExistence type="predicted"/>
<reference evidence="2" key="1">
    <citation type="submission" date="2020-12" db="EMBL/GenBank/DDBJ databases">
        <title>Metabolic potential, ecology and presence of endohyphal bacteria is reflected in genomic diversity of Mucoromycotina.</title>
        <authorList>
            <person name="Muszewska A."/>
            <person name="Okrasinska A."/>
            <person name="Steczkiewicz K."/>
            <person name="Drgas O."/>
            <person name="Orlowska M."/>
            <person name="Perlinska-Lenart U."/>
            <person name="Aleksandrzak-Piekarczyk T."/>
            <person name="Szatraj K."/>
            <person name="Zielenkiewicz U."/>
            <person name="Pilsyk S."/>
            <person name="Malc E."/>
            <person name="Mieczkowski P."/>
            <person name="Kruszewska J.S."/>
            <person name="Biernat P."/>
            <person name="Pawlowska J."/>
        </authorList>
    </citation>
    <scope>NUCLEOTIDE SEQUENCE</scope>
    <source>
        <strain evidence="2">WA0000017839</strain>
    </source>
</reference>
<evidence type="ECO:0000313" key="3">
    <source>
        <dbReference type="Proteomes" id="UP000603453"/>
    </source>
</evidence>
<evidence type="ECO:0000313" key="2">
    <source>
        <dbReference type="EMBL" id="KAG2209236.1"/>
    </source>
</evidence>
<evidence type="ECO:0000256" key="1">
    <source>
        <dbReference type="SAM" id="MobiDB-lite"/>
    </source>
</evidence>
<dbReference type="OrthoDB" id="2210777at2759"/>
<organism evidence="2 3">
    <name type="scientific">Mucor saturninus</name>
    <dbReference type="NCBI Taxonomy" id="64648"/>
    <lineage>
        <taxon>Eukaryota</taxon>
        <taxon>Fungi</taxon>
        <taxon>Fungi incertae sedis</taxon>
        <taxon>Mucoromycota</taxon>
        <taxon>Mucoromycotina</taxon>
        <taxon>Mucoromycetes</taxon>
        <taxon>Mucorales</taxon>
        <taxon>Mucorineae</taxon>
        <taxon>Mucoraceae</taxon>
        <taxon>Mucor</taxon>
    </lineage>
</organism>
<feature type="compositionally biased region" description="Low complexity" evidence="1">
    <location>
        <begin position="245"/>
        <end position="295"/>
    </location>
</feature>
<keyword evidence="3" id="KW-1185">Reference proteome</keyword>
<comment type="caution">
    <text evidence="2">The sequence shown here is derived from an EMBL/GenBank/DDBJ whole genome shotgun (WGS) entry which is preliminary data.</text>
</comment>
<dbReference type="Proteomes" id="UP000603453">
    <property type="component" value="Unassembled WGS sequence"/>
</dbReference>
<dbReference type="AlphaFoldDB" id="A0A8H7RGJ1"/>
<protein>
    <submittedName>
        <fullName evidence="2">Uncharacterized protein</fullName>
    </submittedName>
</protein>
<feature type="region of interest" description="Disordered" evidence="1">
    <location>
        <begin position="227"/>
        <end position="309"/>
    </location>
</feature>
<sequence>MIDNMIDRSLADKVYVLVSSLSSFSFKERDLNEDNDIKGNLEHVNGSTQDMFEYLQFIDHEMCLASIDFAGIASIPHNLLGFTLPPKHRPGTDLMSKTLLKDSRVVNMIVSTLVAKNGEWLDGKRADVLLIPTTVASESLSPILVEIQNVVDKPYMHRLTQYCSNIYDENNNIEPIALAICIKNVRVEISNMFYDRPKASYLKQLPCNFWAREHSIMTPKTIADYIDNQDNKDSNNDDNNDKDSSNSSQTSNSNINNNSHNNDNDSGNDNDSNNYNSNNNYNNSNNDKNITNENDTSTNSKPLPPLAAV</sequence>
<feature type="compositionally biased region" description="Basic and acidic residues" evidence="1">
    <location>
        <begin position="229"/>
        <end position="244"/>
    </location>
</feature>